<reference evidence="2 3" key="1">
    <citation type="journal article" date="2012" name="Stand. Genomic Sci.">
        <title>Genome sequence of the ocean sediment bacterium Saccharomonospora marina type strain (XMU15(T)).</title>
        <authorList>
            <person name="Klenk H.P."/>
            <person name="Lu M."/>
            <person name="Lucas S."/>
            <person name="Lapidus A."/>
            <person name="Copeland A."/>
            <person name="Pitluck S."/>
            <person name="Goodwin L.A."/>
            <person name="Han C."/>
            <person name="Tapia R."/>
            <person name="Brambilla E.M."/>
            <person name="Potter G."/>
            <person name="Land M."/>
            <person name="Ivanova N."/>
            <person name="Rohde M."/>
            <person name="Goker M."/>
            <person name="Detter J.C."/>
            <person name="Li W.J."/>
            <person name="Kyrpides N.C."/>
            <person name="Woyke T."/>
        </authorList>
    </citation>
    <scope>NUCLEOTIDE SEQUENCE [LARGE SCALE GENOMIC DNA]</scope>
    <source>
        <strain evidence="2 3">XMU15</strain>
    </source>
</reference>
<accession>H5X1Q0</accession>
<feature type="region of interest" description="Disordered" evidence="1">
    <location>
        <begin position="67"/>
        <end position="89"/>
    </location>
</feature>
<dbReference type="Pfam" id="PF00494">
    <property type="entry name" value="SQS_PSY"/>
    <property type="match status" value="1"/>
</dbReference>
<dbReference type="CDD" id="cd00683">
    <property type="entry name" value="Trans_IPPS_HH"/>
    <property type="match status" value="1"/>
</dbReference>
<dbReference type="OrthoDB" id="9807580at2"/>
<dbReference type="STRING" id="882083.SacmaDRAFT_2672"/>
<dbReference type="Proteomes" id="UP000004926">
    <property type="component" value="Chromosome"/>
</dbReference>
<feature type="compositionally biased region" description="Low complexity" evidence="1">
    <location>
        <begin position="68"/>
        <end position="82"/>
    </location>
</feature>
<dbReference type="Gene3D" id="1.10.600.10">
    <property type="entry name" value="Farnesyl Diphosphate Synthase"/>
    <property type="match status" value="1"/>
</dbReference>
<dbReference type="SFLD" id="SFLDS00005">
    <property type="entry name" value="Isoprenoid_Synthase_Type_I"/>
    <property type="match status" value="1"/>
</dbReference>
<dbReference type="GO" id="GO:0016114">
    <property type="term" value="P:terpenoid biosynthetic process"/>
    <property type="evidence" value="ECO:0007669"/>
    <property type="project" value="UniProtKB-ARBA"/>
</dbReference>
<dbReference type="SUPFAM" id="SSF48576">
    <property type="entry name" value="Terpenoid synthases"/>
    <property type="match status" value="1"/>
</dbReference>
<dbReference type="InterPro" id="IPR033904">
    <property type="entry name" value="Trans_IPPS_HH"/>
</dbReference>
<dbReference type="NCBIfam" id="TIGR03464">
    <property type="entry name" value="HpnC"/>
    <property type="match status" value="1"/>
</dbReference>
<keyword evidence="3" id="KW-1185">Reference proteome</keyword>
<gene>
    <name evidence="2" type="ORF">SacmaDRAFT_2672</name>
</gene>
<name>H5X1Q0_9PSEU</name>
<dbReference type="AlphaFoldDB" id="H5X1Q0"/>
<proteinExistence type="predicted"/>
<dbReference type="SFLD" id="SFLDG01018">
    <property type="entry name" value="Squalene/Phytoene_Synthase_Lik"/>
    <property type="match status" value="1"/>
</dbReference>
<dbReference type="EMBL" id="CM001439">
    <property type="protein sequence ID" value="EHR50913.1"/>
    <property type="molecule type" value="Genomic_DNA"/>
</dbReference>
<evidence type="ECO:0000313" key="3">
    <source>
        <dbReference type="Proteomes" id="UP000004926"/>
    </source>
</evidence>
<dbReference type="GO" id="GO:0051996">
    <property type="term" value="F:squalene synthase [NAD(P)H] activity"/>
    <property type="evidence" value="ECO:0007669"/>
    <property type="project" value="InterPro"/>
</dbReference>
<dbReference type="InterPro" id="IPR044843">
    <property type="entry name" value="Trans_IPPS_bact-type"/>
</dbReference>
<dbReference type="GO" id="GO:0004311">
    <property type="term" value="F:geranylgeranyl diphosphate synthase activity"/>
    <property type="evidence" value="ECO:0007669"/>
    <property type="project" value="InterPro"/>
</dbReference>
<sequence length="314" mass="33967">MTPSAKPTSEGPPAALSARETLPSLERVYAQARQENFPVAARVLPPRYRRHLLALYAFARMVDDIGDDGPTGPAPGSGSATPRNSASQRLRRLDEVSRNLDKVFSSTPPAEEIYRDLAATVRECGLPREPFERLVEANRHDQVVHRCPTFDDLLRYCTLSADPVGRLVLGVFGVDTAHRRVLSDRVCSALQVLEHCQDVAQDARAGRIYLPTEDMERFGVTEPDLLAPRANTAVRALVGFQTQRALRLLDEGAPLVDSLSGSARLAVAGYVAGGRATAHALAAAGFDVLTATPRPTRARTLLEFGRLLAAGGAR</sequence>
<dbReference type="InterPro" id="IPR002060">
    <property type="entry name" value="Squ/phyt_synthse"/>
</dbReference>
<organism evidence="2 3">
    <name type="scientific">Saccharomonospora marina XMU15</name>
    <dbReference type="NCBI Taxonomy" id="882083"/>
    <lineage>
        <taxon>Bacteria</taxon>
        <taxon>Bacillati</taxon>
        <taxon>Actinomycetota</taxon>
        <taxon>Actinomycetes</taxon>
        <taxon>Pseudonocardiales</taxon>
        <taxon>Pseudonocardiaceae</taxon>
        <taxon>Saccharomonospora</taxon>
    </lineage>
</organism>
<evidence type="ECO:0000313" key="2">
    <source>
        <dbReference type="EMBL" id="EHR50913.1"/>
    </source>
</evidence>
<protein>
    <submittedName>
        <fullName evidence="2">Squalene synthase HpnC</fullName>
    </submittedName>
</protein>
<dbReference type="PANTHER" id="PTHR31480">
    <property type="entry name" value="BIFUNCTIONAL LYCOPENE CYCLASE/PHYTOENE SYNTHASE"/>
    <property type="match status" value="1"/>
</dbReference>
<dbReference type="eggNOG" id="COG1562">
    <property type="taxonomic scope" value="Bacteria"/>
</dbReference>
<evidence type="ECO:0000256" key="1">
    <source>
        <dbReference type="SAM" id="MobiDB-lite"/>
    </source>
</evidence>
<dbReference type="InterPro" id="IPR017827">
    <property type="entry name" value="HSQ_synthase_HpnC"/>
</dbReference>
<dbReference type="SFLD" id="SFLDG01212">
    <property type="entry name" value="Phytoene_synthase_like"/>
    <property type="match status" value="1"/>
</dbReference>
<dbReference type="HOGENOM" id="CLU_037269_0_0_11"/>
<dbReference type="InterPro" id="IPR008949">
    <property type="entry name" value="Isoprenoid_synthase_dom_sf"/>
</dbReference>